<feature type="domain" description="Pyridoxine 5'-phosphate oxidase dimerisation C-terminal" evidence="10">
    <location>
        <begin position="311"/>
        <end position="361"/>
    </location>
</feature>
<dbReference type="GO" id="GO:0005829">
    <property type="term" value="C:cytosol"/>
    <property type="evidence" value="ECO:0007669"/>
    <property type="project" value="TreeGrafter"/>
</dbReference>
<dbReference type="InterPro" id="IPR000801">
    <property type="entry name" value="Esterase-like"/>
</dbReference>
<dbReference type="PANTHER" id="PTHR10061">
    <property type="entry name" value="S-FORMYLGLUTATHIONE HYDROLASE"/>
    <property type="match status" value="1"/>
</dbReference>
<dbReference type="InterPro" id="IPR012349">
    <property type="entry name" value="Split_barrel_FMN-bd"/>
</dbReference>
<organism evidence="11 12">
    <name type="scientific">Geodia barretti</name>
    <name type="common">Barrett's horny sponge</name>
    <dbReference type="NCBI Taxonomy" id="519541"/>
    <lineage>
        <taxon>Eukaryota</taxon>
        <taxon>Metazoa</taxon>
        <taxon>Porifera</taxon>
        <taxon>Demospongiae</taxon>
        <taxon>Heteroscleromorpha</taxon>
        <taxon>Tetractinellida</taxon>
        <taxon>Astrophorina</taxon>
        <taxon>Geodiidae</taxon>
        <taxon>Geodia</taxon>
    </lineage>
</organism>
<feature type="active site" description="Charge relay system" evidence="8">
    <location>
        <position position="139"/>
    </location>
</feature>
<dbReference type="InterPro" id="IPR014186">
    <property type="entry name" value="S-formylglutathione_hydrol"/>
</dbReference>
<proteinExistence type="inferred from homology"/>
<dbReference type="Pfam" id="PF00756">
    <property type="entry name" value="Esterase"/>
    <property type="match status" value="1"/>
</dbReference>
<name>A0AA35WVR9_GEOBA</name>
<feature type="active site" description="Charge relay system" evidence="8">
    <location>
        <position position="30"/>
    </location>
</feature>
<dbReference type="Proteomes" id="UP001174909">
    <property type="component" value="Unassembled WGS sequence"/>
</dbReference>
<sequence length="361" mass="40427">MYDYVSKELPELVESVLPIDPVRRGICGHSMGGHGALVIALRNPGRYQSVSAFAPISNPSTSPWGRAAFSEYLGKEGPQWDQYDASKLVREAPLDLEIRIDLGSADPFREQQLKVEQFVAACRESGQAVSFHLRGGYDHGYFFRDAPADPLAILKQWLARAAELTDRPNPHSLVLSTTGAQGRADARVVLLKHFDHELGYLVFYTNYLSAKGRQLAARPEACGVFHWDRLGLQARVCGPVLMSPGAESDRYFASRGWQSQLAAWASDQSKPASSRAQLEARMNEMAVRFGGNPGDWRKAAPPKTVTRPPHWGRYRLWARTLELWTQGQARLHDRILWSRDLKPAGEGQFRPGAWRAQRLQP</sequence>
<dbReference type="EC" id="3.1.2.12" evidence="3"/>
<protein>
    <recommendedName>
        <fullName evidence="4">S-formylglutathione hydrolase</fullName>
        <ecNumber evidence="3">3.1.2.12</ecNumber>
    </recommendedName>
    <alternativeName>
        <fullName evidence="7">Esterase D</fullName>
    </alternativeName>
</protein>
<gene>
    <name evidence="11" type="ORF">GBAR_LOCUS16214</name>
</gene>
<keyword evidence="5" id="KW-0719">Serine esterase</keyword>
<dbReference type="Pfam" id="PF01243">
    <property type="entry name" value="PNPOx_N"/>
    <property type="match status" value="1"/>
</dbReference>
<dbReference type="Pfam" id="PF10590">
    <property type="entry name" value="PNP_phzG_C"/>
    <property type="match status" value="1"/>
</dbReference>
<dbReference type="GO" id="GO:0046294">
    <property type="term" value="P:formaldehyde catabolic process"/>
    <property type="evidence" value="ECO:0007669"/>
    <property type="project" value="InterPro"/>
</dbReference>
<dbReference type="GO" id="GO:0018738">
    <property type="term" value="F:S-formylglutathione hydrolase activity"/>
    <property type="evidence" value="ECO:0007669"/>
    <property type="project" value="UniProtKB-EC"/>
</dbReference>
<comment type="caution">
    <text evidence="11">The sequence shown here is derived from an EMBL/GenBank/DDBJ whole genome shotgun (WGS) entry which is preliminary data.</text>
</comment>
<comment type="function">
    <text evidence="1">Serine hydrolase involved in the detoxification of formaldehyde.</text>
</comment>
<comment type="similarity">
    <text evidence="2">Belongs to the esterase D family.</text>
</comment>
<keyword evidence="12" id="KW-1185">Reference proteome</keyword>
<evidence type="ECO:0000313" key="11">
    <source>
        <dbReference type="EMBL" id="CAI8028435.1"/>
    </source>
</evidence>
<dbReference type="Gene3D" id="2.30.110.10">
    <property type="entry name" value="Electron Transport, Fmn-binding Protein, Chain A"/>
    <property type="match status" value="1"/>
</dbReference>
<dbReference type="InterPro" id="IPR011576">
    <property type="entry name" value="Pyridox_Oxase_N"/>
</dbReference>
<dbReference type="InterPro" id="IPR029058">
    <property type="entry name" value="AB_hydrolase_fold"/>
</dbReference>
<dbReference type="PANTHER" id="PTHR10061:SF0">
    <property type="entry name" value="S-FORMYLGLUTATHIONE HYDROLASE"/>
    <property type="match status" value="1"/>
</dbReference>
<evidence type="ECO:0000259" key="9">
    <source>
        <dbReference type="Pfam" id="PF01243"/>
    </source>
</evidence>
<dbReference type="Gene3D" id="3.40.50.1820">
    <property type="entry name" value="alpha/beta hydrolase"/>
    <property type="match status" value="1"/>
</dbReference>
<dbReference type="GO" id="GO:0052689">
    <property type="term" value="F:carboxylic ester hydrolase activity"/>
    <property type="evidence" value="ECO:0007669"/>
    <property type="project" value="UniProtKB-KW"/>
</dbReference>
<evidence type="ECO:0000256" key="5">
    <source>
        <dbReference type="ARBA" id="ARBA00022487"/>
    </source>
</evidence>
<evidence type="ECO:0000256" key="3">
    <source>
        <dbReference type="ARBA" id="ARBA00012479"/>
    </source>
</evidence>
<evidence type="ECO:0000256" key="6">
    <source>
        <dbReference type="ARBA" id="ARBA00022801"/>
    </source>
</evidence>
<evidence type="ECO:0000256" key="8">
    <source>
        <dbReference type="PIRSR" id="PIRSR614186-1"/>
    </source>
</evidence>
<evidence type="ECO:0000259" key="10">
    <source>
        <dbReference type="Pfam" id="PF10590"/>
    </source>
</evidence>
<feature type="domain" description="Pyridoxamine 5'-phosphate oxidase N-terminal" evidence="9">
    <location>
        <begin position="169"/>
        <end position="285"/>
    </location>
</feature>
<dbReference type="AlphaFoldDB" id="A0AA35WVR9"/>
<evidence type="ECO:0000256" key="4">
    <source>
        <dbReference type="ARBA" id="ARBA00016774"/>
    </source>
</evidence>
<feature type="active site" description="Charge relay system" evidence="8">
    <location>
        <position position="106"/>
    </location>
</feature>
<dbReference type="NCBIfam" id="NF004231">
    <property type="entry name" value="PRK05679.1"/>
    <property type="match status" value="1"/>
</dbReference>
<evidence type="ECO:0000256" key="2">
    <source>
        <dbReference type="ARBA" id="ARBA00005622"/>
    </source>
</evidence>
<evidence type="ECO:0000256" key="7">
    <source>
        <dbReference type="ARBA" id="ARBA00032082"/>
    </source>
</evidence>
<dbReference type="SUPFAM" id="SSF53474">
    <property type="entry name" value="alpha/beta-Hydrolases"/>
    <property type="match status" value="1"/>
</dbReference>
<evidence type="ECO:0000313" key="12">
    <source>
        <dbReference type="Proteomes" id="UP001174909"/>
    </source>
</evidence>
<dbReference type="InterPro" id="IPR019576">
    <property type="entry name" value="Pyridoxamine_oxidase_dimer_C"/>
</dbReference>
<dbReference type="SUPFAM" id="SSF50475">
    <property type="entry name" value="FMN-binding split barrel"/>
    <property type="match status" value="1"/>
</dbReference>
<evidence type="ECO:0000256" key="1">
    <source>
        <dbReference type="ARBA" id="ARBA00002608"/>
    </source>
</evidence>
<accession>A0AA35WVR9</accession>
<keyword evidence="6 11" id="KW-0378">Hydrolase</keyword>
<dbReference type="EMBL" id="CASHTH010002334">
    <property type="protein sequence ID" value="CAI8028435.1"/>
    <property type="molecule type" value="Genomic_DNA"/>
</dbReference>
<reference evidence="11" key="1">
    <citation type="submission" date="2023-03" db="EMBL/GenBank/DDBJ databases">
        <authorList>
            <person name="Steffen K."/>
            <person name="Cardenas P."/>
        </authorList>
    </citation>
    <scope>NUCLEOTIDE SEQUENCE</scope>
</reference>